<dbReference type="EMBL" id="NVVJ01000023">
    <property type="protein sequence ID" value="PCJ24750.1"/>
    <property type="molecule type" value="Genomic_DNA"/>
</dbReference>
<accession>A0A2A5B053</accession>
<evidence type="ECO:0000313" key="3">
    <source>
        <dbReference type="Proteomes" id="UP000218327"/>
    </source>
</evidence>
<evidence type="ECO:0000313" key="2">
    <source>
        <dbReference type="EMBL" id="PCJ24750.1"/>
    </source>
</evidence>
<feature type="signal peptide" evidence="1">
    <location>
        <begin position="1"/>
        <end position="26"/>
    </location>
</feature>
<proteinExistence type="predicted"/>
<protein>
    <recommendedName>
        <fullName evidence="4">CopC domain-containing protein</fullName>
    </recommendedName>
</protein>
<reference evidence="3" key="1">
    <citation type="submission" date="2017-08" db="EMBL/GenBank/DDBJ databases">
        <title>A dynamic microbial community with high functional redundancy inhabits the cold, oxic subseafloor aquifer.</title>
        <authorList>
            <person name="Tully B.J."/>
            <person name="Wheat C.G."/>
            <person name="Glazer B.T."/>
            <person name="Huber J.A."/>
        </authorList>
    </citation>
    <scope>NUCLEOTIDE SEQUENCE [LARGE SCALE GENOMIC DNA]</scope>
</reference>
<dbReference type="InterPro" id="IPR014756">
    <property type="entry name" value="Ig_E-set"/>
</dbReference>
<dbReference type="Proteomes" id="UP000218327">
    <property type="component" value="Unassembled WGS sequence"/>
</dbReference>
<feature type="chain" id="PRO_5012924138" description="CopC domain-containing protein" evidence="1">
    <location>
        <begin position="27"/>
        <end position="164"/>
    </location>
</feature>
<name>A0A2A5B053_9GAMM</name>
<comment type="caution">
    <text evidence="2">The sequence shown here is derived from an EMBL/GenBank/DDBJ whole genome shotgun (WGS) entry which is preliminary data.</text>
</comment>
<dbReference type="SUPFAM" id="SSF81296">
    <property type="entry name" value="E set domains"/>
    <property type="match status" value="1"/>
</dbReference>
<sequence length="164" mass="18145">MFKQSAFCRITASLILGFLISSAALAQHSHGILTPGVTFPKDDSVLIDPPQLITMSFRVDVSLLKLALYTAGEKWINIGFQFNPDNITHSFVYPIPGELPASEYYIARWAVADENRRLMNGEFKFSFGPGAIPPSETIDSRVSDLVENLPSTGAYRFDGSQQKK</sequence>
<dbReference type="AlphaFoldDB" id="A0A2A5B053"/>
<gene>
    <name evidence="2" type="ORF">COA96_08755</name>
</gene>
<evidence type="ECO:0008006" key="4">
    <source>
        <dbReference type="Google" id="ProtNLM"/>
    </source>
</evidence>
<keyword evidence="1" id="KW-0732">Signal</keyword>
<organism evidence="2 3">
    <name type="scientific">SAR86 cluster bacterium</name>
    <dbReference type="NCBI Taxonomy" id="2030880"/>
    <lineage>
        <taxon>Bacteria</taxon>
        <taxon>Pseudomonadati</taxon>
        <taxon>Pseudomonadota</taxon>
        <taxon>Gammaproteobacteria</taxon>
        <taxon>SAR86 cluster</taxon>
    </lineage>
</organism>
<evidence type="ECO:0000256" key="1">
    <source>
        <dbReference type="SAM" id="SignalP"/>
    </source>
</evidence>